<accession>A0A380ZB67</accession>
<dbReference type="Gene3D" id="2.70.98.10">
    <property type="match status" value="1"/>
</dbReference>
<proteinExistence type="inferred from homology"/>
<evidence type="ECO:0000313" key="16">
    <source>
        <dbReference type="Proteomes" id="UP000254424"/>
    </source>
</evidence>
<comment type="cofactor">
    <cofactor evidence="2">
        <name>Ca(2+)</name>
        <dbReference type="ChEBI" id="CHEBI:29108"/>
    </cofactor>
</comment>
<dbReference type="InterPro" id="IPR047215">
    <property type="entry name" value="Galactose_mutarotase-like"/>
</dbReference>
<evidence type="ECO:0000256" key="9">
    <source>
        <dbReference type="ARBA" id="ARBA00023235"/>
    </source>
</evidence>
<dbReference type="Proteomes" id="UP000254424">
    <property type="component" value="Unassembled WGS sequence"/>
</dbReference>
<dbReference type="OrthoDB" id="9779408at2"/>
<feature type="active site" description="Proton donor" evidence="12">
    <location>
        <position position="206"/>
    </location>
</feature>
<evidence type="ECO:0000256" key="11">
    <source>
        <dbReference type="PIRNR" id="PIRNR005096"/>
    </source>
</evidence>
<feature type="binding site" evidence="14">
    <location>
        <begin position="206"/>
        <end position="208"/>
    </location>
    <ligand>
        <name>beta-D-galactose</name>
        <dbReference type="ChEBI" id="CHEBI:27667"/>
    </ligand>
</feature>
<keyword evidence="9 11" id="KW-0413">Isomerase</keyword>
<dbReference type="InterPro" id="IPR015443">
    <property type="entry name" value="Aldose_1-epimerase"/>
</dbReference>
<dbReference type="GeneID" id="93072212"/>
<gene>
    <name evidence="15" type="primary">mro_3</name>
    <name evidence="15" type="ORF">NCTC11155_03628</name>
</gene>
<feature type="active site" description="Proton acceptor" evidence="12">
    <location>
        <position position="336"/>
    </location>
</feature>
<dbReference type="RefSeq" id="WP_004288507.1">
    <property type="nucleotide sequence ID" value="NZ_CABKNQ010000020.1"/>
</dbReference>
<feature type="binding site" evidence="14">
    <location>
        <begin position="105"/>
        <end position="106"/>
    </location>
    <ligand>
        <name>beta-D-galactose</name>
        <dbReference type="ChEBI" id="CHEBI:27667"/>
    </ligand>
</feature>
<dbReference type="InterPro" id="IPR008183">
    <property type="entry name" value="Aldose_1/G6P_1-epimerase"/>
</dbReference>
<reference evidence="15 16" key="1">
    <citation type="submission" date="2018-06" db="EMBL/GenBank/DDBJ databases">
        <authorList>
            <consortium name="Pathogen Informatics"/>
            <person name="Doyle S."/>
        </authorList>
    </citation>
    <scope>NUCLEOTIDE SEQUENCE [LARGE SCALE GENOMIC DNA]</scope>
    <source>
        <strain evidence="15 16">NCTC11155</strain>
    </source>
</reference>
<evidence type="ECO:0000256" key="10">
    <source>
        <dbReference type="ARBA" id="ARBA00023277"/>
    </source>
</evidence>
<evidence type="ECO:0000256" key="8">
    <source>
        <dbReference type="ARBA" id="ARBA00022837"/>
    </source>
</evidence>
<dbReference type="GO" id="GO:0005737">
    <property type="term" value="C:cytoplasm"/>
    <property type="evidence" value="ECO:0007669"/>
    <property type="project" value="TreeGrafter"/>
</dbReference>
<dbReference type="PANTHER" id="PTHR10091">
    <property type="entry name" value="ALDOSE-1-EPIMERASE"/>
    <property type="match status" value="1"/>
</dbReference>
<dbReference type="PROSITE" id="PS00545">
    <property type="entry name" value="ALDOSE_1_EPIMERASE"/>
    <property type="match status" value="1"/>
</dbReference>
<dbReference type="PIRSF" id="PIRSF005096">
    <property type="entry name" value="GALM"/>
    <property type="match status" value="1"/>
</dbReference>
<protein>
    <recommendedName>
        <fullName evidence="7 11">Aldose 1-epimerase</fullName>
        <ecNumber evidence="6 11">5.1.3.3</ecNumber>
    </recommendedName>
</protein>
<dbReference type="GO" id="GO:0030246">
    <property type="term" value="F:carbohydrate binding"/>
    <property type="evidence" value="ECO:0007669"/>
    <property type="project" value="InterPro"/>
</dbReference>
<evidence type="ECO:0000256" key="3">
    <source>
        <dbReference type="ARBA" id="ARBA00005028"/>
    </source>
</evidence>
<evidence type="ECO:0000256" key="6">
    <source>
        <dbReference type="ARBA" id="ARBA00013185"/>
    </source>
</evidence>
<dbReference type="Pfam" id="PF01263">
    <property type="entry name" value="Aldose_epim"/>
    <property type="match status" value="1"/>
</dbReference>
<dbReference type="CDD" id="cd09019">
    <property type="entry name" value="galactose_mutarotase_like"/>
    <property type="match status" value="1"/>
</dbReference>
<feature type="binding site" evidence="13">
    <location>
        <position position="271"/>
    </location>
    <ligand>
        <name>beta-D-galactose</name>
        <dbReference type="ChEBI" id="CHEBI:27667"/>
    </ligand>
</feature>
<dbReference type="NCBIfam" id="NF008277">
    <property type="entry name" value="PRK11055.1"/>
    <property type="match status" value="1"/>
</dbReference>
<dbReference type="EMBL" id="UFSX01000002">
    <property type="protein sequence ID" value="SUV44217.1"/>
    <property type="molecule type" value="Genomic_DNA"/>
</dbReference>
<dbReference type="InterPro" id="IPR011013">
    <property type="entry name" value="Gal_mutarotase_sf_dom"/>
</dbReference>
<dbReference type="UniPathway" id="UPA00242"/>
<dbReference type="GO" id="GO:0033499">
    <property type="term" value="P:galactose catabolic process via UDP-galactose, Leloir pathway"/>
    <property type="evidence" value="ECO:0007669"/>
    <property type="project" value="TreeGrafter"/>
</dbReference>
<evidence type="ECO:0000256" key="4">
    <source>
        <dbReference type="ARBA" id="ARBA00006206"/>
    </source>
</evidence>
<comment type="catalytic activity">
    <reaction evidence="1 11">
        <text>alpha-D-glucose = beta-D-glucose</text>
        <dbReference type="Rhea" id="RHEA:10264"/>
        <dbReference type="ChEBI" id="CHEBI:15903"/>
        <dbReference type="ChEBI" id="CHEBI:17925"/>
        <dbReference type="EC" id="5.1.3.3"/>
    </reaction>
</comment>
<organism evidence="15 16">
    <name type="scientific">Bacteroides eggerthii</name>
    <dbReference type="NCBI Taxonomy" id="28111"/>
    <lineage>
        <taxon>Bacteria</taxon>
        <taxon>Pseudomonadati</taxon>
        <taxon>Bacteroidota</taxon>
        <taxon>Bacteroidia</taxon>
        <taxon>Bacteroidales</taxon>
        <taxon>Bacteroidaceae</taxon>
        <taxon>Bacteroides</taxon>
    </lineage>
</organism>
<evidence type="ECO:0000256" key="12">
    <source>
        <dbReference type="PIRSR" id="PIRSR005096-1"/>
    </source>
</evidence>
<dbReference type="InterPro" id="IPR018052">
    <property type="entry name" value="Ald1_epimerase_CS"/>
</dbReference>
<comment type="subunit">
    <text evidence="5">Monomer.</text>
</comment>
<evidence type="ECO:0000256" key="1">
    <source>
        <dbReference type="ARBA" id="ARBA00001614"/>
    </source>
</evidence>
<evidence type="ECO:0000256" key="2">
    <source>
        <dbReference type="ARBA" id="ARBA00001913"/>
    </source>
</evidence>
<keyword evidence="8" id="KW-0106">Calcium</keyword>
<dbReference type="EC" id="5.1.3.3" evidence="6 11"/>
<evidence type="ECO:0000256" key="14">
    <source>
        <dbReference type="PIRSR" id="PIRSR005096-3"/>
    </source>
</evidence>
<dbReference type="AlphaFoldDB" id="A0A380ZB67"/>
<evidence type="ECO:0000313" key="15">
    <source>
        <dbReference type="EMBL" id="SUV44217.1"/>
    </source>
</evidence>
<sequence length="371" mass="41729">MDKRIVLFIMQVWISLALWGQTSMCGFSITKEDSLRYEGKPVELIKIVNKNGMTIKVTNYAASLAYVSAPDRNGVFEPVVLGLDSLRYYWGRQPKLGATVGRFANRIKNAEFRLDDKIYYLDRNNKGHSIHGGIKGFNLQVFETDTCYIAEDTAVVVFKYLSPDMEGGFPGNLNLSLAYKFTNDNEVILDYIASTDKPTVINLTNHSYFNLTGCKESVLNHCYMIMGDSITPVDSTGVPTGELMPVAGTEYDFSTLRTIKHHVEQLGKGYDINYKLNKALDTLALAAKVVDPVSGRVLKAYTTEPGMQFYTPASDLSYLKAADSLCYRKYFGFCLEMQHFPDSPHHAQFPTTVLLPGETYRQTTIYKFETL</sequence>
<dbReference type="GO" id="GO:0004034">
    <property type="term" value="F:aldose 1-epimerase activity"/>
    <property type="evidence" value="ECO:0007669"/>
    <property type="project" value="UniProtKB-EC"/>
</dbReference>
<dbReference type="GO" id="GO:0006006">
    <property type="term" value="P:glucose metabolic process"/>
    <property type="evidence" value="ECO:0007669"/>
    <property type="project" value="TreeGrafter"/>
</dbReference>
<dbReference type="STRING" id="483216.BACEGG_00233"/>
<comment type="similarity">
    <text evidence="4 11">Belongs to the aldose epimerase family.</text>
</comment>
<comment type="pathway">
    <text evidence="3 11">Carbohydrate metabolism; hexose metabolism.</text>
</comment>
<dbReference type="InterPro" id="IPR014718">
    <property type="entry name" value="GH-type_carb-bd"/>
</dbReference>
<evidence type="ECO:0000256" key="5">
    <source>
        <dbReference type="ARBA" id="ARBA00011245"/>
    </source>
</evidence>
<name>A0A380ZB67_9BACE</name>
<keyword evidence="10 11" id="KW-0119">Carbohydrate metabolism</keyword>
<evidence type="ECO:0000256" key="13">
    <source>
        <dbReference type="PIRSR" id="PIRSR005096-2"/>
    </source>
</evidence>
<dbReference type="PANTHER" id="PTHR10091:SF0">
    <property type="entry name" value="GALACTOSE MUTAROTASE"/>
    <property type="match status" value="1"/>
</dbReference>
<evidence type="ECO:0000256" key="7">
    <source>
        <dbReference type="ARBA" id="ARBA00014165"/>
    </source>
</evidence>
<dbReference type="SUPFAM" id="SSF74650">
    <property type="entry name" value="Galactose mutarotase-like"/>
    <property type="match status" value="1"/>
</dbReference>